<gene>
    <name evidence="2" type="ORF">SCAR479_09938</name>
</gene>
<evidence type="ECO:0000313" key="3">
    <source>
        <dbReference type="Proteomes" id="UP001465668"/>
    </source>
</evidence>
<sequence>MEDSDTTPIFPTNTFPFFKLPPELRREVLFHATYNHRGIALGWEPFVENKRYGDYRRHFPLNLFLTSSKMLHEASEIFYEVNTFSFNGYLCHDILGFVRRERYRPARQRVRRLVVDLPVMPELLGLMFIPYCNGIIDNMIKGGSLKCLDIRLRVTGIDLQMEERLRERQGQDTTDLEITEIVSNILDDDFDEEWEKAFEEMQDKESRLQRDEDPSTAIVTSDFVEGAPFQTFLTLLENPVLERIRVFLSDFHSETWCAFHKRPRNDMYVVRPMMQVLWEEYEPMIHELNIRRMIRVFKDVGPILGPGPVSTDNNLLALDHRWESDDSLSDIESGDSDNFDGFDDNVDSDRTNDGGNADC</sequence>
<protein>
    <submittedName>
        <fullName evidence="2">Uncharacterized protein</fullName>
    </submittedName>
</protein>
<accession>A0ABR2XID1</accession>
<dbReference type="Proteomes" id="UP001465668">
    <property type="component" value="Unassembled WGS sequence"/>
</dbReference>
<dbReference type="EMBL" id="JARVKM010000051">
    <property type="protein sequence ID" value="KAK9773405.1"/>
    <property type="molecule type" value="Genomic_DNA"/>
</dbReference>
<dbReference type="PANTHER" id="PTHR42085">
    <property type="entry name" value="F-BOX DOMAIN-CONTAINING PROTEIN"/>
    <property type="match status" value="1"/>
</dbReference>
<dbReference type="PANTHER" id="PTHR42085:SF2">
    <property type="entry name" value="F-BOX DOMAIN-CONTAINING PROTEIN"/>
    <property type="match status" value="1"/>
</dbReference>
<dbReference type="InterPro" id="IPR038883">
    <property type="entry name" value="AN11006-like"/>
</dbReference>
<proteinExistence type="predicted"/>
<organism evidence="2 3">
    <name type="scientific">Seiridium cardinale</name>
    <dbReference type="NCBI Taxonomy" id="138064"/>
    <lineage>
        <taxon>Eukaryota</taxon>
        <taxon>Fungi</taxon>
        <taxon>Dikarya</taxon>
        <taxon>Ascomycota</taxon>
        <taxon>Pezizomycotina</taxon>
        <taxon>Sordariomycetes</taxon>
        <taxon>Xylariomycetidae</taxon>
        <taxon>Amphisphaeriales</taxon>
        <taxon>Sporocadaceae</taxon>
        <taxon>Seiridium</taxon>
    </lineage>
</organism>
<evidence type="ECO:0000313" key="2">
    <source>
        <dbReference type="EMBL" id="KAK9773405.1"/>
    </source>
</evidence>
<name>A0ABR2XID1_9PEZI</name>
<reference evidence="2 3" key="1">
    <citation type="submission" date="2024-02" db="EMBL/GenBank/DDBJ databases">
        <title>First draft genome assembly of two strains of Seiridium cardinale.</title>
        <authorList>
            <person name="Emiliani G."/>
            <person name="Scali E."/>
        </authorList>
    </citation>
    <scope>NUCLEOTIDE SEQUENCE [LARGE SCALE GENOMIC DNA]</scope>
    <source>
        <strain evidence="2 3">BM-138-000479</strain>
    </source>
</reference>
<feature type="compositionally biased region" description="Acidic residues" evidence="1">
    <location>
        <begin position="326"/>
        <end position="346"/>
    </location>
</feature>
<comment type="caution">
    <text evidence="2">The sequence shown here is derived from an EMBL/GenBank/DDBJ whole genome shotgun (WGS) entry which is preliminary data.</text>
</comment>
<feature type="region of interest" description="Disordered" evidence="1">
    <location>
        <begin position="326"/>
        <end position="359"/>
    </location>
</feature>
<evidence type="ECO:0000256" key="1">
    <source>
        <dbReference type="SAM" id="MobiDB-lite"/>
    </source>
</evidence>
<keyword evidence="3" id="KW-1185">Reference proteome</keyword>